<dbReference type="PANTHER" id="PTHR34415:SF1">
    <property type="entry name" value="INTEGRASE CATALYTIC DOMAIN-CONTAINING PROTEIN"/>
    <property type="match status" value="1"/>
</dbReference>
<dbReference type="InParanoid" id="A0A1X7VWD0"/>
<dbReference type="EnsemblMetazoa" id="Aqu2.1.44428_001">
    <property type="protein sequence ID" value="Aqu2.1.44428_001"/>
    <property type="gene ID" value="Aqu2.1.44428"/>
</dbReference>
<dbReference type="PANTHER" id="PTHR34415">
    <property type="entry name" value="INTEGRASE CATALYTIC DOMAIN-CONTAINING PROTEIN"/>
    <property type="match status" value="1"/>
</dbReference>
<feature type="region of interest" description="Disordered" evidence="2">
    <location>
        <begin position="319"/>
        <end position="360"/>
    </location>
</feature>
<feature type="domain" description="CCHC-type" evidence="3">
    <location>
        <begin position="359"/>
        <end position="375"/>
    </location>
</feature>
<dbReference type="OrthoDB" id="5971555at2759"/>
<evidence type="ECO:0000259" key="3">
    <source>
        <dbReference type="PROSITE" id="PS50158"/>
    </source>
</evidence>
<sequence length="378" mass="42629">MLWRCYLPYIEKMKPMSDLCATCKEISGPIIRSANMQSDERITEAMQTALDHRSLVKKEREYYKDVLKEAQLLLKELYNDAANNYNPPLTRPLAILNIVVYYSFDYAQQVHYPSSPLQAGPIYFLTPRKCGIFGVCCEAIPQQVNFLINESFDTGKGTNPVISMSVSISMLTTAQGKIKIIVIQYLLWRVMTGLNASISISFLPVGHTKFSPDWCFGLLKQKFCKAEVNSLDDFIQVVEQSPAVNKAQTVGIAARQAVDGPVTQFNLLKEDAQIMEDELPKILPPKGMSTERKWYLYEKIRPFCRYECKDVTCPLPDAPRLTGSSRQSTPGVDDPPDLAMEIEVPHSPRQSLEPPATQRKCGNCGQFGHNRRTCPCNQ</sequence>
<evidence type="ECO:0000256" key="2">
    <source>
        <dbReference type="SAM" id="MobiDB-lite"/>
    </source>
</evidence>
<evidence type="ECO:0000313" key="4">
    <source>
        <dbReference type="EnsemblMetazoa" id="Aqu2.1.44428_001"/>
    </source>
</evidence>
<keyword evidence="1" id="KW-0863">Zinc-finger</keyword>
<dbReference type="AlphaFoldDB" id="A0A1X7VWD0"/>
<protein>
    <recommendedName>
        <fullName evidence="3">CCHC-type domain-containing protein</fullName>
    </recommendedName>
</protein>
<dbReference type="InterPro" id="IPR001878">
    <property type="entry name" value="Znf_CCHC"/>
</dbReference>
<keyword evidence="1" id="KW-0479">Metal-binding</keyword>
<organism evidence="4">
    <name type="scientific">Amphimedon queenslandica</name>
    <name type="common">Sponge</name>
    <dbReference type="NCBI Taxonomy" id="400682"/>
    <lineage>
        <taxon>Eukaryota</taxon>
        <taxon>Metazoa</taxon>
        <taxon>Porifera</taxon>
        <taxon>Demospongiae</taxon>
        <taxon>Heteroscleromorpha</taxon>
        <taxon>Haplosclerida</taxon>
        <taxon>Niphatidae</taxon>
        <taxon>Amphimedon</taxon>
    </lineage>
</organism>
<accession>A0A1X7VWD0</accession>
<evidence type="ECO:0000256" key="1">
    <source>
        <dbReference type="PROSITE-ProRule" id="PRU00047"/>
    </source>
</evidence>
<dbReference type="GO" id="GO:0008270">
    <property type="term" value="F:zinc ion binding"/>
    <property type="evidence" value="ECO:0007669"/>
    <property type="project" value="UniProtKB-KW"/>
</dbReference>
<reference evidence="4" key="1">
    <citation type="submission" date="2017-05" db="UniProtKB">
        <authorList>
            <consortium name="EnsemblMetazoa"/>
        </authorList>
    </citation>
    <scope>IDENTIFICATION</scope>
</reference>
<proteinExistence type="predicted"/>
<keyword evidence="1" id="KW-0862">Zinc</keyword>
<dbReference type="PROSITE" id="PS50158">
    <property type="entry name" value="ZF_CCHC"/>
    <property type="match status" value="1"/>
</dbReference>
<dbReference type="GO" id="GO:0003676">
    <property type="term" value="F:nucleic acid binding"/>
    <property type="evidence" value="ECO:0007669"/>
    <property type="project" value="InterPro"/>
</dbReference>
<name>A0A1X7VWD0_AMPQE</name>